<dbReference type="GO" id="GO:0006012">
    <property type="term" value="P:galactose metabolic process"/>
    <property type="evidence" value="ECO:0007669"/>
    <property type="project" value="UniProtKB-UniRule"/>
</dbReference>
<dbReference type="Gene3D" id="3.30.230.10">
    <property type="match status" value="1"/>
</dbReference>
<dbReference type="AlphaFoldDB" id="A0A0R2QDX9"/>
<dbReference type="InterPro" id="IPR006204">
    <property type="entry name" value="GHMP_kinase_N_dom"/>
</dbReference>
<feature type="domain" description="GHMP kinase N-terminal" evidence="8">
    <location>
        <begin position="79"/>
        <end position="162"/>
    </location>
</feature>
<dbReference type="SUPFAM" id="SSF55060">
    <property type="entry name" value="GHMP Kinase, C-terminal domain"/>
    <property type="match status" value="1"/>
</dbReference>
<protein>
    <recommendedName>
        <fullName evidence="7">Galactokinase</fullName>
        <ecNumber evidence="7">2.7.1.6</ecNumber>
    </recommendedName>
</protein>
<dbReference type="PRINTS" id="PR00959">
    <property type="entry name" value="MEVGALKINASE"/>
</dbReference>
<dbReference type="InterPro" id="IPR020568">
    <property type="entry name" value="Ribosomal_Su5_D2-typ_SF"/>
</dbReference>
<dbReference type="GO" id="GO:0004335">
    <property type="term" value="F:galactokinase activity"/>
    <property type="evidence" value="ECO:0007669"/>
    <property type="project" value="UniProtKB-UniRule"/>
</dbReference>
<dbReference type="EC" id="2.7.1.6" evidence="7"/>
<keyword evidence="5" id="KW-0067">ATP-binding</keyword>
<evidence type="ECO:0000256" key="7">
    <source>
        <dbReference type="NCBIfam" id="TIGR00131"/>
    </source>
</evidence>
<evidence type="ECO:0000313" key="12">
    <source>
        <dbReference type="Proteomes" id="UP000051017"/>
    </source>
</evidence>
<feature type="domain" description="Galactokinase N-terminal" evidence="10">
    <location>
        <begin position="4"/>
        <end position="44"/>
    </location>
</feature>
<evidence type="ECO:0000259" key="9">
    <source>
        <dbReference type="Pfam" id="PF08544"/>
    </source>
</evidence>
<gene>
    <name evidence="11" type="ORF">ABR75_08585</name>
</gene>
<dbReference type="InterPro" id="IPR006203">
    <property type="entry name" value="GHMP_knse_ATP-bd_CS"/>
</dbReference>
<dbReference type="PANTHER" id="PTHR10457:SF7">
    <property type="entry name" value="GALACTOKINASE-RELATED"/>
    <property type="match status" value="1"/>
</dbReference>
<evidence type="ECO:0000256" key="5">
    <source>
        <dbReference type="ARBA" id="ARBA00022840"/>
    </source>
</evidence>
<dbReference type="PROSITE" id="PS00627">
    <property type="entry name" value="GHMP_KINASES_ATP"/>
    <property type="match status" value="1"/>
</dbReference>
<sequence>MNASAEFVARSPGRVNLIGDHTDYTGGMVLPMAIDRFTTITARPLEGAIQLSSADQPDALDSQLPIDNPALTQPDWGRYVTGVAALLNVERGFSGSVSTTLPLGGGLSSSAALELSTALMLSAINDLPALNPLELAQLCRRAEHLATGVSCGIMDQLTCSSGVAGSALLIDCHSLQISPIEIPHDVNVYVQFVAHRQLASSAYSDRVTQCAQAEQHIGPLRLAEVGNAHNMVDEVLRRRALHVVSENDRVRRATVALALQDMTTFGQLMNESHQSLRDNFEVSTIQMDEAVRYAQHTPGVFGARMTGGGFGGCIVIVADSTANLKNIDGAMLVKPVGGAGLIN</sequence>
<keyword evidence="6" id="KW-0299">Galactose metabolism</keyword>
<feature type="domain" description="GHMP kinase C-terminal" evidence="9">
    <location>
        <begin position="256"/>
        <end position="326"/>
    </location>
</feature>
<dbReference type="Pfam" id="PF00288">
    <property type="entry name" value="GHMP_kinases_N"/>
    <property type="match status" value="1"/>
</dbReference>
<organism evidence="11 12">
    <name type="scientific">Acidimicrobiia bacterium BACL6 MAG-120924-bin43</name>
    <dbReference type="NCBI Taxonomy" id="1655583"/>
    <lineage>
        <taxon>Bacteria</taxon>
        <taxon>Bacillati</taxon>
        <taxon>Actinomycetota</taxon>
        <taxon>Acidimicrobiia</taxon>
        <taxon>acIV cluster</taxon>
    </lineage>
</organism>
<keyword evidence="6" id="KW-0119">Carbohydrate metabolism</keyword>
<dbReference type="InterPro" id="IPR000705">
    <property type="entry name" value="Galactokinase"/>
</dbReference>
<comment type="similarity">
    <text evidence="1">Belongs to the GHMP kinase family. GalK subfamily.</text>
</comment>
<comment type="caution">
    <text evidence="11">The sequence shown here is derived from an EMBL/GenBank/DDBJ whole genome shotgun (WGS) entry which is preliminary data.</text>
</comment>
<proteinExistence type="inferred from homology"/>
<name>A0A0R2QDX9_9ACTN</name>
<dbReference type="PROSITE" id="PS00106">
    <property type="entry name" value="GALACTOKINASE"/>
    <property type="match status" value="1"/>
</dbReference>
<dbReference type="InterPro" id="IPR019539">
    <property type="entry name" value="GalKase_N"/>
</dbReference>
<dbReference type="GO" id="GO:0005524">
    <property type="term" value="F:ATP binding"/>
    <property type="evidence" value="ECO:0007669"/>
    <property type="project" value="UniProtKB-UniRule"/>
</dbReference>
<dbReference type="Gene3D" id="3.30.70.890">
    <property type="entry name" value="GHMP kinase, C-terminal domain"/>
    <property type="match status" value="1"/>
</dbReference>
<dbReference type="InterPro" id="IPR036554">
    <property type="entry name" value="GHMP_kinase_C_sf"/>
</dbReference>
<dbReference type="EMBL" id="LIBJ01000082">
    <property type="protein sequence ID" value="KRO48510.1"/>
    <property type="molecule type" value="Genomic_DNA"/>
</dbReference>
<keyword evidence="2" id="KW-0808">Transferase</keyword>
<evidence type="ECO:0000256" key="1">
    <source>
        <dbReference type="ARBA" id="ARBA00006566"/>
    </source>
</evidence>
<evidence type="ECO:0000256" key="2">
    <source>
        <dbReference type="ARBA" id="ARBA00022679"/>
    </source>
</evidence>
<dbReference type="InterPro" id="IPR019741">
    <property type="entry name" value="Galactokinase_CS"/>
</dbReference>
<evidence type="ECO:0000259" key="10">
    <source>
        <dbReference type="Pfam" id="PF10509"/>
    </source>
</evidence>
<dbReference type="InterPro" id="IPR006206">
    <property type="entry name" value="Mevalonate/galactokinase"/>
</dbReference>
<dbReference type="Pfam" id="PF10509">
    <property type="entry name" value="GalKase_gal_bdg"/>
    <property type="match status" value="1"/>
</dbReference>
<accession>A0A0R2QDX9</accession>
<evidence type="ECO:0000259" key="8">
    <source>
        <dbReference type="Pfam" id="PF00288"/>
    </source>
</evidence>
<dbReference type="Pfam" id="PF08544">
    <property type="entry name" value="GHMP_kinases_C"/>
    <property type="match status" value="1"/>
</dbReference>
<evidence type="ECO:0000256" key="6">
    <source>
        <dbReference type="ARBA" id="ARBA00023144"/>
    </source>
</evidence>
<dbReference type="PANTHER" id="PTHR10457">
    <property type="entry name" value="MEVALONATE KINASE/GALACTOKINASE"/>
    <property type="match status" value="1"/>
</dbReference>
<dbReference type="InterPro" id="IPR013750">
    <property type="entry name" value="GHMP_kinase_C_dom"/>
</dbReference>
<keyword evidence="4" id="KW-0418">Kinase</keyword>
<dbReference type="SUPFAM" id="SSF54211">
    <property type="entry name" value="Ribosomal protein S5 domain 2-like"/>
    <property type="match status" value="1"/>
</dbReference>
<reference evidence="11 12" key="1">
    <citation type="submission" date="2015-10" db="EMBL/GenBank/DDBJ databases">
        <title>Metagenome-Assembled Genomes uncover a global brackish microbiome.</title>
        <authorList>
            <person name="Hugerth L.W."/>
            <person name="Larsson J."/>
            <person name="Alneberg J."/>
            <person name="Lindh M.V."/>
            <person name="Legrand C."/>
            <person name="Pinhassi J."/>
            <person name="Andersson A.F."/>
        </authorList>
    </citation>
    <scope>NUCLEOTIDE SEQUENCE [LARGE SCALE GENOMIC DNA]</scope>
    <source>
        <strain evidence="11">BACL6 MAG-120924-bin43</strain>
    </source>
</reference>
<dbReference type="Proteomes" id="UP000051017">
    <property type="component" value="Unassembled WGS sequence"/>
</dbReference>
<evidence type="ECO:0000313" key="11">
    <source>
        <dbReference type="EMBL" id="KRO48510.1"/>
    </source>
</evidence>
<evidence type="ECO:0000256" key="4">
    <source>
        <dbReference type="ARBA" id="ARBA00022777"/>
    </source>
</evidence>
<dbReference type="InterPro" id="IPR014721">
    <property type="entry name" value="Ribsml_uS5_D2-typ_fold_subgr"/>
</dbReference>
<dbReference type="PIRSF" id="PIRSF000530">
    <property type="entry name" value="Galactokinase"/>
    <property type="match status" value="1"/>
</dbReference>
<dbReference type="PRINTS" id="PR00473">
    <property type="entry name" value="GALCTOKINASE"/>
</dbReference>
<keyword evidence="3" id="KW-0547">Nucleotide-binding</keyword>
<dbReference type="GO" id="GO:0005829">
    <property type="term" value="C:cytosol"/>
    <property type="evidence" value="ECO:0007669"/>
    <property type="project" value="TreeGrafter"/>
</dbReference>
<dbReference type="NCBIfam" id="TIGR00131">
    <property type="entry name" value="gal_kin"/>
    <property type="match status" value="1"/>
</dbReference>
<evidence type="ECO:0000256" key="3">
    <source>
        <dbReference type="ARBA" id="ARBA00022741"/>
    </source>
</evidence>